<dbReference type="InterPro" id="IPR058533">
    <property type="entry name" value="Cation_efflux_TM"/>
</dbReference>
<dbReference type="EMBL" id="BTRK01000006">
    <property type="protein sequence ID" value="GMR62343.1"/>
    <property type="molecule type" value="Genomic_DNA"/>
</dbReference>
<name>A0AAN5DEZ8_9BILA</name>
<dbReference type="InterPro" id="IPR050291">
    <property type="entry name" value="CDF_Transporter"/>
</dbReference>
<keyword evidence="6 8" id="KW-0472">Membrane</keyword>
<dbReference type="GO" id="GO:0008324">
    <property type="term" value="F:monoatomic cation transmembrane transporter activity"/>
    <property type="evidence" value="ECO:0007669"/>
    <property type="project" value="InterPro"/>
</dbReference>
<proteinExistence type="inferred from homology"/>
<dbReference type="FunFam" id="1.20.1510.10:FF:000005">
    <property type="entry name" value="Putative Cation diffusion facilitator 1"/>
    <property type="match status" value="1"/>
</dbReference>
<dbReference type="Pfam" id="PF01545">
    <property type="entry name" value="Cation_efflux"/>
    <property type="match status" value="1"/>
</dbReference>
<dbReference type="InterPro" id="IPR027469">
    <property type="entry name" value="Cation_efflux_TMD_sf"/>
</dbReference>
<evidence type="ECO:0000256" key="8">
    <source>
        <dbReference type="SAM" id="Phobius"/>
    </source>
</evidence>
<accession>A0AAN5DEZ8</accession>
<evidence type="ECO:0000313" key="11">
    <source>
        <dbReference type="EMBL" id="GMR62343.1"/>
    </source>
</evidence>
<dbReference type="Proteomes" id="UP001328107">
    <property type="component" value="Unassembled WGS sequence"/>
</dbReference>
<feature type="transmembrane region" description="Helical" evidence="8">
    <location>
        <begin position="112"/>
        <end position="133"/>
    </location>
</feature>
<dbReference type="SUPFAM" id="SSF160240">
    <property type="entry name" value="Cation efflux protein cytoplasmic domain-like"/>
    <property type="match status" value="1"/>
</dbReference>
<evidence type="ECO:0000259" key="10">
    <source>
        <dbReference type="Pfam" id="PF16916"/>
    </source>
</evidence>
<evidence type="ECO:0000313" key="12">
    <source>
        <dbReference type="Proteomes" id="UP001328107"/>
    </source>
</evidence>
<dbReference type="InterPro" id="IPR027470">
    <property type="entry name" value="Cation_efflux_CTD"/>
</dbReference>
<evidence type="ECO:0000256" key="2">
    <source>
        <dbReference type="ARBA" id="ARBA00008873"/>
    </source>
</evidence>
<evidence type="ECO:0000259" key="9">
    <source>
        <dbReference type="Pfam" id="PF01545"/>
    </source>
</evidence>
<dbReference type="PANTHER" id="PTHR43840">
    <property type="entry name" value="MITOCHONDRIAL METAL TRANSPORTER 1-RELATED"/>
    <property type="match status" value="1"/>
</dbReference>
<keyword evidence="4 8" id="KW-0812">Transmembrane</keyword>
<dbReference type="InterPro" id="IPR002524">
    <property type="entry name" value="Cation_efflux"/>
</dbReference>
<reference evidence="12" key="1">
    <citation type="submission" date="2022-10" db="EMBL/GenBank/DDBJ databases">
        <title>Genome assembly of Pristionchus species.</title>
        <authorList>
            <person name="Yoshida K."/>
            <person name="Sommer R.J."/>
        </authorList>
    </citation>
    <scope>NUCLEOTIDE SEQUENCE [LARGE SCALE GENOMIC DNA]</scope>
    <source>
        <strain evidence="12">RS5460</strain>
    </source>
</reference>
<dbReference type="NCBIfam" id="TIGR01297">
    <property type="entry name" value="CDF"/>
    <property type="match status" value="1"/>
</dbReference>
<feature type="transmembrane region" description="Helical" evidence="8">
    <location>
        <begin position="88"/>
        <end position="106"/>
    </location>
</feature>
<evidence type="ECO:0000256" key="3">
    <source>
        <dbReference type="ARBA" id="ARBA00022448"/>
    </source>
</evidence>
<feature type="domain" description="Cation efflux protein transmembrane" evidence="9">
    <location>
        <begin position="89"/>
        <end position="269"/>
    </location>
</feature>
<feature type="domain" description="Cation efflux protein cytoplasmic" evidence="10">
    <location>
        <begin position="280"/>
        <end position="355"/>
    </location>
</feature>
<dbReference type="InterPro" id="IPR036837">
    <property type="entry name" value="Cation_efflux_CTD_sf"/>
</dbReference>
<evidence type="ECO:0000256" key="5">
    <source>
        <dbReference type="ARBA" id="ARBA00022989"/>
    </source>
</evidence>
<feature type="region of interest" description="Disordered" evidence="7">
    <location>
        <begin position="1"/>
        <end position="38"/>
    </location>
</feature>
<gene>
    <name evidence="11" type="ORF">PMAYCL1PPCAC_32538</name>
</gene>
<dbReference type="Pfam" id="PF16916">
    <property type="entry name" value="ZT_dimer"/>
    <property type="match status" value="1"/>
</dbReference>
<sequence>VVAGMASGVKHRKQAKRTGSVTKEEKPKAIEPPQPGFFERRRISEEKKKYLDGMEELIQSYEKDKELVEHESEPEEEERDTDKFINNFIFYLTVVLIFANTIASYLSGSLSILSTLVDASMDLSTSTIMGICLHQAQQVDPRYPRGKERLEMIAVILNSVIMGIANVVMIVQSLNAIANDTVDPHMTLWTVVILVTGCSIKLVVMIICIKRGNDSSKCLAMDLRNDILTGVVAMICAYLGDKYWKYSDALGAISVCSYIAFSWFKNTLEHIPFLVGVAAEKEHLSRILKVAMDHDERIQKIDHVMIYHIGAKALVELHIVMDEKLPLKITHDICHPLEQKLNRLEFVQRSFIHCDYVCDGDH</sequence>
<dbReference type="PANTHER" id="PTHR43840:SF17">
    <property type="entry name" value="CATION EFFLUX PROTEIN CYTOPLASMIC DOMAIN-CONTAINING PROTEIN"/>
    <property type="match status" value="1"/>
</dbReference>
<feature type="transmembrane region" description="Helical" evidence="8">
    <location>
        <begin position="186"/>
        <end position="209"/>
    </location>
</feature>
<evidence type="ECO:0000256" key="4">
    <source>
        <dbReference type="ARBA" id="ARBA00022692"/>
    </source>
</evidence>
<evidence type="ECO:0008006" key="13">
    <source>
        <dbReference type="Google" id="ProtNLM"/>
    </source>
</evidence>
<comment type="caution">
    <text evidence="11">The sequence shown here is derived from an EMBL/GenBank/DDBJ whole genome shotgun (WGS) entry which is preliminary data.</text>
</comment>
<dbReference type="AlphaFoldDB" id="A0AAN5DEZ8"/>
<evidence type="ECO:0000256" key="1">
    <source>
        <dbReference type="ARBA" id="ARBA00004141"/>
    </source>
</evidence>
<dbReference type="Gene3D" id="3.30.70.1350">
    <property type="entry name" value="Cation efflux protein, cytoplasmic domain"/>
    <property type="match status" value="1"/>
</dbReference>
<organism evidence="11 12">
    <name type="scientific">Pristionchus mayeri</name>
    <dbReference type="NCBI Taxonomy" id="1317129"/>
    <lineage>
        <taxon>Eukaryota</taxon>
        <taxon>Metazoa</taxon>
        <taxon>Ecdysozoa</taxon>
        <taxon>Nematoda</taxon>
        <taxon>Chromadorea</taxon>
        <taxon>Rhabditida</taxon>
        <taxon>Rhabditina</taxon>
        <taxon>Diplogasteromorpha</taxon>
        <taxon>Diplogasteroidea</taxon>
        <taxon>Neodiplogasteridae</taxon>
        <taxon>Pristionchus</taxon>
    </lineage>
</organism>
<dbReference type="GO" id="GO:0016020">
    <property type="term" value="C:membrane"/>
    <property type="evidence" value="ECO:0007669"/>
    <property type="project" value="UniProtKB-SubCell"/>
</dbReference>
<evidence type="ECO:0000256" key="7">
    <source>
        <dbReference type="SAM" id="MobiDB-lite"/>
    </source>
</evidence>
<comment type="subcellular location">
    <subcellularLocation>
        <location evidence="1">Membrane</location>
        <topology evidence="1">Multi-pass membrane protein</topology>
    </subcellularLocation>
</comment>
<feature type="non-terminal residue" evidence="11">
    <location>
        <position position="1"/>
    </location>
</feature>
<evidence type="ECO:0000256" key="6">
    <source>
        <dbReference type="ARBA" id="ARBA00023136"/>
    </source>
</evidence>
<keyword evidence="3" id="KW-0813">Transport</keyword>
<keyword evidence="12" id="KW-1185">Reference proteome</keyword>
<dbReference type="Gene3D" id="1.20.1510.10">
    <property type="entry name" value="Cation efflux protein transmembrane domain"/>
    <property type="match status" value="1"/>
</dbReference>
<dbReference type="SUPFAM" id="SSF161111">
    <property type="entry name" value="Cation efflux protein transmembrane domain-like"/>
    <property type="match status" value="1"/>
</dbReference>
<protein>
    <recommendedName>
        <fullName evidence="13">Cation efflux protein cytoplasmic domain-containing protein</fullName>
    </recommendedName>
</protein>
<feature type="transmembrane region" description="Helical" evidence="8">
    <location>
        <begin position="153"/>
        <end position="174"/>
    </location>
</feature>
<comment type="similarity">
    <text evidence="2">Belongs to the cation diffusion facilitator (CDF) transporter (TC 2.A.4) family. SLC30A subfamily.</text>
</comment>
<keyword evidence="5 8" id="KW-1133">Transmembrane helix</keyword>